<dbReference type="PANTHER" id="PTHR43350:SF19">
    <property type="entry name" value="D-GULOSIDE 3-DEHYDROGENASE"/>
    <property type="match status" value="1"/>
</dbReference>
<comment type="similarity">
    <text evidence="2">Belongs to the zinc-containing alcohol dehydrogenase family.</text>
</comment>
<evidence type="ECO:0000256" key="4">
    <source>
        <dbReference type="ARBA" id="ARBA00022833"/>
    </source>
</evidence>
<name>A0A5J4PEG4_9ZZZZ</name>
<organism evidence="6">
    <name type="scientific">termite gut metagenome</name>
    <dbReference type="NCBI Taxonomy" id="433724"/>
    <lineage>
        <taxon>unclassified sequences</taxon>
        <taxon>metagenomes</taxon>
        <taxon>organismal metagenomes</taxon>
    </lineage>
</organism>
<evidence type="ECO:0000256" key="5">
    <source>
        <dbReference type="ARBA" id="ARBA00023002"/>
    </source>
</evidence>
<dbReference type="AlphaFoldDB" id="A0A5J4PEG4"/>
<dbReference type="Gene3D" id="3.90.180.10">
    <property type="entry name" value="Medium-chain alcohol dehydrogenases, catalytic domain"/>
    <property type="match status" value="1"/>
</dbReference>
<keyword evidence="4" id="KW-0862">Zinc</keyword>
<evidence type="ECO:0000313" key="6">
    <source>
        <dbReference type="EMBL" id="KAA6306903.1"/>
    </source>
</evidence>
<gene>
    <name evidence="7" type="ORF">EZS27_036492</name>
    <name evidence="6" type="ORF">EZS27_041434</name>
</gene>
<dbReference type="InterPro" id="IPR036291">
    <property type="entry name" value="NAD(P)-bd_dom_sf"/>
</dbReference>
<feature type="non-terminal residue" evidence="6">
    <location>
        <position position="1"/>
    </location>
</feature>
<reference evidence="6" key="1">
    <citation type="submission" date="2019-03" db="EMBL/GenBank/DDBJ databases">
        <title>Single cell metagenomics reveals metabolic interactions within the superorganism composed of flagellate Streblomastix strix and complex community of Bacteroidetes bacteria on its surface.</title>
        <authorList>
            <person name="Treitli S.C."/>
            <person name="Kolisko M."/>
            <person name="Husnik F."/>
            <person name="Keeling P."/>
            <person name="Hampl V."/>
        </authorList>
    </citation>
    <scope>NUCLEOTIDE SEQUENCE</scope>
    <source>
        <strain evidence="6">STM</strain>
    </source>
</reference>
<accession>A0A5J4PEG4</accession>
<dbReference type="PANTHER" id="PTHR43350">
    <property type="entry name" value="NAD-DEPENDENT ALCOHOL DEHYDROGENASE"/>
    <property type="match status" value="1"/>
</dbReference>
<comment type="caution">
    <text evidence="6">The sequence shown here is derived from an EMBL/GenBank/DDBJ whole genome shotgun (WGS) entry which is preliminary data.</text>
</comment>
<keyword evidence="5" id="KW-0560">Oxidoreductase</keyword>
<dbReference type="GO" id="GO:0046872">
    <property type="term" value="F:metal ion binding"/>
    <property type="evidence" value="ECO:0007669"/>
    <property type="project" value="UniProtKB-KW"/>
</dbReference>
<evidence type="ECO:0000256" key="2">
    <source>
        <dbReference type="ARBA" id="ARBA00008072"/>
    </source>
</evidence>
<evidence type="ECO:0000256" key="1">
    <source>
        <dbReference type="ARBA" id="ARBA00001947"/>
    </source>
</evidence>
<evidence type="ECO:0000256" key="3">
    <source>
        <dbReference type="ARBA" id="ARBA00022723"/>
    </source>
</evidence>
<comment type="cofactor">
    <cofactor evidence="1">
        <name>Zn(2+)</name>
        <dbReference type="ChEBI" id="CHEBI:29105"/>
    </cofactor>
</comment>
<proteinExistence type="inferred from homology"/>
<evidence type="ECO:0000313" key="7">
    <source>
        <dbReference type="EMBL" id="KAA6312604.1"/>
    </source>
</evidence>
<dbReference type="EMBL" id="SNRY01009552">
    <property type="protein sequence ID" value="KAA6306903.1"/>
    <property type="molecule type" value="Genomic_DNA"/>
</dbReference>
<keyword evidence="3" id="KW-0479">Metal-binding</keyword>
<dbReference type="Gene3D" id="3.40.50.720">
    <property type="entry name" value="NAD(P)-binding Rossmann-like Domain"/>
    <property type="match status" value="1"/>
</dbReference>
<sequence>PTYQMAVNEVAFTGRVVCIGYAKTEIAFETKYFVQKELDIRGSRNAMPEDFRAVMEYLKRGTCPKEELISGIYSPEQAQEALEGWKANPGKIFRILVKF</sequence>
<dbReference type="GO" id="GO:0016491">
    <property type="term" value="F:oxidoreductase activity"/>
    <property type="evidence" value="ECO:0007669"/>
    <property type="project" value="UniProtKB-KW"/>
</dbReference>
<dbReference type="SUPFAM" id="SSF51735">
    <property type="entry name" value="NAD(P)-binding Rossmann-fold domains"/>
    <property type="match status" value="1"/>
</dbReference>
<dbReference type="EMBL" id="SNRY01006433">
    <property type="protein sequence ID" value="KAA6312604.1"/>
    <property type="molecule type" value="Genomic_DNA"/>
</dbReference>
<evidence type="ECO:0008006" key="8">
    <source>
        <dbReference type="Google" id="ProtNLM"/>
    </source>
</evidence>
<protein>
    <recommendedName>
        <fullName evidence="8">Alcohol dehydrogenase</fullName>
    </recommendedName>
</protein>